<dbReference type="InterPro" id="IPR039431">
    <property type="entry name" value="Vta1/CALS_N"/>
</dbReference>
<keyword evidence="6" id="KW-1185">Reference proteome</keyword>
<dbReference type="GO" id="GO:0005771">
    <property type="term" value="C:multivesicular body"/>
    <property type="evidence" value="ECO:0007669"/>
    <property type="project" value="TreeGrafter"/>
</dbReference>
<proteinExistence type="predicted"/>
<dbReference type="GO" id="GO:0032511">
    <property type="term" value="P:late endosome to vacuole transport via multivesicular body sorting pathway"/>
    <property type="evidence" value="ECO:0007669"/>
    <property type="project" value="InterPro"/>
</dbReference>
<evidence type="ECO:0000313" key="5">
    <source>
        <dbReference type="EMBL" id="GMH64701.1"/>
    </source>
</evidence>
<dbReference type="Proteomes" id="UP001165085">
    <property type="component" value="Unassembled WGS sequence"/>
</dbReference>
<evidence type="ECO:0000259" key="4">
    <source>
        <dbReference type="Pfam" id="PF04652"/>
    </source>
</evidence>
<dbReference type="InterPro" id="IPR044538">
    <property type="entry name" value="Vta1-like"/>
</dbReference>
<feature type="compositionally biased region" description="Acidic residues" evidence="3">
    <location>
        <begin position="177"/>
        <end position="187"/>
    </location>
</feature>
<keyword evidence="2" id="KW-0472">Membrane</keyword>
<evidence type="ECO:0000313" key="6">
    <source>
        <dbReference type="Proteomes" id="UP001165085"/>
    </source>
</evidence>
<dbReference type="Pfam" id="PF04652">
    <property type="entry name" value="Vta1"/>
    <property type="match status" value="1"/>
</dbReference>
<name>A0A9W7A2S0_9STRA</name>
<evidence type="ECO:0000256" key="1">
    <source>
        <dbReference type="ARBA" id="ARBA00004308"/>
    </source>
</evidence>
<sequence>MPPLTIPPELKKITAFIRRAEELDNDKTQATSRLIAYYCRQWAVELSLPILKTSTDPLSKSTLLSIMSSLETEKSSVGDAFTKVEAYTVCRDFAQKVLSSADASYASVYALSSVDYPSAKNCARSYFAAGVFFDVLAVFENASVEEAIIEKDDISSRRKYAKWRASLILSASKNGEELPEPVVEDNDETKSEDNKSVADYKPSEEKYDVDIPPAPTGSVGSTEEVKESTPPPVYSPDPVPARSSWFSSKSDKGKPSKASVSDAIELTKFAMKALEEKEIEIARERLMQALECLK</sequence>
<comment type="subcellular location">
    <subcellularLocation>
        <location evidence="1">Endomembrane system</location>
    </subcellularLocation>
</comment>
<accession>A0A9W7A2S0</accession>
<dbReference type="Gene3D" id="1.25.40.270">
    <property type="entry name" value="Vacuolar protein sorting-associated protein vta1"/>
    <property type="match status" value="1"/>
</dbReference>
<dbReference type="AlphaFoldDB" id="A0A9W7A2S0"/>
<gene>
    <name evidence="5" type="ORF">TrST_g10112</name>
</gene>
<evidence type="ECO:0000256" key="3">
    <source>
        <dbReference type="SAM" id="MobiDB-lite"/>
    </source>
</evidence>
<organism evidence="5 6">
    <name type="scientific">Triparma strigata</name>
    <dbReference type="NCBI Taxonomy" id="1606541"/>
    <lineage>
        <taxon>Eukaryota</taxon>
        <taxon>Sar</taxon>
        <taxon>Stramenopiles</taxon>
        <taxon>Ochrophyta</taxon>
        <taxon>Bolidophyceae</taxon>
        <taxon>Parmales</taxon>
        <taxon>Triparmaceae</taxon>
        <taxon>Triparma</taxon>
    </lineage>
</organism>
<evidence type="ECO:0000256" key="2">
    <source>
        <dbReference type="ARBA" id="ARBA00023136"/>
    </source>
</evidence>
<comment type="caution">
    <text evidence="5">The sequence shown here is derived from an EMBL/GenBank/DDBJ whole genome shotgun (WGS) entry which is preliminary data.</text>
</comment>
<dbReference type="InterPro" id="IPR023175">
    <property type="entry name" value="Vta1/CALS_N_sf"/>
</dbReference>
<dbReference type="OrthoDB" id="391137at2759"/>
<dbReference type="PANTHER" id="PTHR46009:SF1">
    <property type="entry name" value="VACUOLAR PROTEIN SORTING-ASSOCIATED PROTEIN VTA1 HOMOLOG"/>
    <property type="match status" value="1"/>
</dbReference>
<protein>
    <recommendedName>
        <fullName evidence="4">Vta1/callose synthase N-terminal domain-containing protein</fullName>
    </recommendedName>
</protein>
<feature type="region of interest" description="Disordered" evidence="3">
    <location>
        <begin position="176"/>
        <end position="260"/>
    </location>
</feature>
<feature type="compositionally biased region" description="Pro residues" evidence="3">
    <location>
        <begin position="229"/>
        <end position="239"/>
    </location>
</feature>
<dbReference type="EMBL" id="BRXY01000096">
    <property type="protein sequence ID" value="GMH64701.1"/>
    <property type="molecule type" value="Genomic_DNA"/>
</dbReference>
<feature type="compositionally biased region" description="Basic and acidic residues" evidence="3">
    <location>
        <begin position="188"/>
        <end position="209"/>
    </location>
</feature>
<feature type="domain" description="Vta1/callose synthase N-terminal" evidence="4">
    <location>
        <begin position="12"/>
        <end position="173"/>
    </location>
</feature>
<reference evidence="6" key="1">
    <citation type="journal article" date="2023" name="Commun. Biol.">
        <title>Genome analysis of Parmales, the sister group of diatoms, reveals the evolutionary specialization of diatoms from phago-mixotrophs to photoautotrophs.</title>
        <authorList>
            <person name="Ban H."/>
            <person name="Sato S."/>
            <person name="Yoshikawa S."/>
            <person name="Yamada K."/>
            <person name="Nakamura Y."/>
            <person name="Ichinomiya M."/>
            <person name="Sato N."/>
            <person name="Blanc-Mathieu R."/>
            <person name="Endo H."/>
            <person name="Kuwata A."/>
            <person name="Ogata H."/>
        </authorList>
    </citation>
    <scope>NUCLEOTIDE SEQUENCE [LARGE SCALE GENOMIC DNA]</scope>
    <source>
        <strain evidence="6">NIES 3701</strain>
    </source>
</reference>
<dbReference type="PANTHER" id="PTHR46009">
    <property type="entry name" value="VACUOLAR PROTEIN SORTING-ASSOCIATED PROTEIN VTA1 HOMOLOG"/>
    <property type="match status" value="1"/>
</dbReference>